<dbReference type="Proteomes" id="UP001237784">
    <property type="component" value="Unassembled WGS sequence"/>
</dbReference>
<sequence>MDKTDLLVGLDIGTTSVKAVVADTASNEMQIIGAANGPTKGMRHGKIVDIDQTAESISAVLKKVAQKTNSKIYRVVT</sequence>
<evidence type="ECO:0000313" key="3">
    <source>
        <dbReference type="Proteomes" id="UP001237784"/>
    </source>
</evidence>
<dbReference type="PANTHER" id="PTHR32432:SF4">
    <property type="entry name" value="CELL DIVISION PROTEIN FTSA"/>
    <property type="match status" value="1"/>
</dbReference>
<dbReference type="EMBL" id="JASOME010000085">
    <property type="protein sequence ID" value="MDK7064301.1"/>
    <property type="molecule type" value="Genomic_DNA"/>
</dbReference>
<reference evidence="2" key="1">
    <citation type="submission" date="2023-05" db="EMBL/GenBank/DDBJ databases">
        <title>Cataloging the Phylogenetic Diversity of Human Bladder Bacteria.</title>
        <authorList>
            <person name="Du J."/>
        </authorList>
    </citation>
    <scope>NUCLEOTIDE SEQUENCE</scope>
    <source>
        <strain evidence="2">UMB6789</strain>
    </source>
</reference>
<dbReference type="SMART" id="SM00842">
    <property type="entry name" value="FtsA"/>
    <property type="match status" value="1"/>
</dbReference>
<gene>
    <name evidence="2" type="ORF">QP372_07305</name>
</gene>
<dbReference type="GO" id="GO:0032153">
    <property type="term" value="C:cell division site"/>
    <property type="evidence" value="ECO:0007669"/>
    <property type="project" value="TreeGrafter"/>
</dbReference>
<dbReference type="PANTHER" id="PTHR32432">
    <property type="entry name" value="CELL DIVISION PROTEIN FTSA-RELATED"/>
    <property type="match status" value="1"/>
</dbReference>
<evidence type="ECO:0000259" key="1">
    <source>
        <dbReference type="SMART" id="SM00842"/>
    </source>
</evidence>
<proteinExistence type="predicted"/>
<dbReference type="InterPro" id="IPR050696">
    <property type="entry name" value="FtsA/MreB"/>
</dbReference>
<dbReference type="SUPFAM" id="SSF53067">
    <property type="entry name" value="Actin-like ATPase domain"/>
    <property type="match status" value="1"/>
</dbReference>
<dbReference type="Gene3D" id="3.30.420.40">
    <property type="match status" value="1"/>
</dbReference>
<organism evidence="2 3">
    <name type="scientific">Gardnerella vaginalis</name>
    <dbReference type="NCBI Taxonomy" id="2702"/>
    <lineage>
        <taxon>Bacteria</taxon>
        <taxon>Bacillati</taxon>
        <taxon>Actinomycetota</taxon>
        <taxon>Actinomycetes</taxon>
        <taxon>Bifidobacteriales</taxon>
        <taxon>Bifidobacteriaceae</taxon>
        <taxon>Gardnerella</taxon>
    </lineage>
</organism>
<dbReference type="AlphaFoldDB" id="A0AAW6XX03"/>
<dbReference type="GO" id="GO:0009898">
    <property type="term" value="C:cytoplasmic side of plasma membrane"/>
    <property type="evidence" value="ECO:0007669"/>
    <property type="project" value="TreeGrafter"/>
</dbReference>
<dbReference type="InterPro" id="IPR003494">
    <property type="entry name" value="SHS2_FtsA"/>
</dbReference>
<feature type="non-terminal residue" evidence="2">
    <location>
        <position position="77"/>
    </location>
</feature>
<name>A0AAW6XX03_GARVA</name>
<evidence type="ECO:0000313" key="2">
    <source>
        <dbReference type="EMBL" id="MDK7064301.1"/>
    </source>
</evidence>
<comment type="caution">
    <text evidence="2">The sequence shown here is derived from an EMBL/GenBank/DDBJ whole genome shotgun (WGS) entry which is preliminary data.</text>
</comment>
<dbReference type="GO" id="GO:0051301">
    <property type="term" value="P:cell division"/>
    <property type="evidence" value="ECO:0007669"/>
    <property type="project" value="InterPro"/>
</dbReference>
<feature type="domain" description="SHS2" evidence="1">
    <location>
        <begin position="7"/>
        <end position="77"/>
    </location>
</feature>
<accession>A0AAW6XX03</accession>
<dbReference type="InterPro" id="IPR043129">
    <property type="entry name" value="ATPase_NBD"/>
</dbReference>
<protein>
    <recommendedName>
        <fullName evidence="1">SHS2 domain-containing protein</fullName>
    </recommendedName>
</protein>